<gene>
    <name evidence="2" type="ORF">FRACYDRAFT_252553</name>
</gene>
<keyword evidence="3" id="KW-1185">Reference proteome</keyword>
<name>A0A1E7EMX2_9STRA</name>
<reference evidence="2 3" key="1">
    <citation type="submission" date="2016-09" db="EMBL/GenBank/DDBJ databases">
        <title>Extensive genetic diversity and differential bi-allelic expression allows diatom success in the polar Southern Ocean.</title>
        <authorList>
            <consortium name="DOE Joint Genome Institute"/>
            <person name="Mock T."/>
            <person name="Otillar R.P."/>
            <person name="Strauss J."/>
            <person name="Dupont C."/>
            <person name="Frickenhaus S."/>
            <person name="Maumus F."/>
            <person name="Mcmullan M."/>
            <person name="Sanges R."/>
            <person name="Schmutz J."/>
            <person name="Toseland A."/>
            <person name="Valas R."/>
            <person name="Veluchamy A."/>
            <person name="Ward B.J."/>
            <person name="Allen A."/>
            <person name="Barry K."/>
            <person name="Falciatore A."/>
            <person name="Ferrante M."/>
            <person name="Fortunato A.E."/>
            <person name="Gloeckner G."/>
            <person name="Gruber A."/>
            <person name="Hipkin R."/>
            <person name="Janech M."/>
            <person name="Kroth P."/>
            <person name="Leese F."/>
            <person name="Lindquist E."/>
            <person name="Lyon B.R."/>
            <person name="Martin J."/>
            <person name="Mayer C."/>
            <person name="Parker M."/>
            <person name="Quesneville H."/>
            <person name="Raymond J."/>
            <person name="Uhlig C."/>
            <person name="Valentin K.U."/>
            <person name="Worden A.Z."/>
            <person name="Armbrust E.V."/>
            <person name="Bowler C."/>
            <person name="Green B."/>
            <person name="Moulton V."/>
            <person name="Van Oosterhout C."/>
            <person name="Grigoriev I."/>
        </authorList>
    </citation>
    <scope>NUCLEOTIDE SEQUENCE [LARGE SCALE GENOMIC DNA]</scope>
    <source>
        <strain evidence="2 3">CCMP1102</strain>
    </source>
</reference>
<feature type="region of interest" description="Disordered" evidence="1">
    <location>
        <begin position="84"/>
        <end position="109"/>
    </location>
</feature>
<protein>
    <submittedName>
        <fullName evidence="2">Uncharacterized protein</fullName>
    </submittedName>
</protein>
<organism evidence="2 3">
    <name type="scientific">Fragilariopsis cylindrus CCMP1102</name>
    <dbReference type="NCBI Taxonomy" id="635003"/>
    <lineage>
        <taxon>Eukaryota</taxon>
        <taxon>Sar</taxon>
        <taxon>Stramenopiles</taxon>
        <taxon>Ochrophyta</taxon>
        <taxon>Bacillariophyta</taxon>
        <taxon>Bacillariophyceae</taxon>
        <taxon>Bacillariophycidae</taxon>
        <taxon>Bacillariales</taxon>
        <taxon>Bacillariaceae</taxon>
        <taxon>Fragilariopsis</taxon>
    </lineage>
</organism>
<dbReference type="KEGG" id="fcy:FRACYDRAFT_252553"/>
<accession>A0A1E7EMX2</accession>
<dbReference type="InParanoid" id="A0A1E7EMX2"/>
<proteinExistence type="predicted"/>
<feature type="compositionally biased region" description="Polar residues" evidence="1">
    <location>
        <begin position="84"/>
        <end position="93"/>
    </location>
</feature>
<evidence type="ECO:0000256" key="1">
    <source>
        <dbReference type="SAM" id="MobiDB-lite"/>
    </source>
</evidence>
<feature type="compositionally biased region" description="Acidic residues" evidence="1">
    <location>
        <begin position="94"/>
        <end position="106"/>
    </location>
</feature>
<evidence type="ECO:0000313" key="3">
    <source>
        <dbReference type="Proteomes" id="UP000095751"/>
    </source>
</evidence>
<dbReference type="Proteomes" id="UP000095751">
    <property type="component" value="Unassembled WGS sequence"/>
</dbReference>
<evidence type="ECO:0000313" key="2">
    <source>
        <dbReference type="EMBL" id="OEU06923.1"/>
    </source>
</evidence>
<sequence length="497" mass="55509">MQLYIHYLNNKACTLVTIGEYSEANQLFELAFIKHSQTIVDDSSSSVSYNPFTLQAEARNHNNNNWTTNSDWYGENYNYNSDSVSDDTIINSDNGDEDDDSLVTDDDSNKTSLNINSINNCYQDDIECDQETTTTPAAYLSTINNCYQGDNDRDQETTTTTPVASLPSCISSAVISSPPVFVVPLRRMTTSSQLRTLPYCGQFQHHQQNNRQQSSEYHQVYSLPIVMSEYEWDTSKHQEKYVVLMFNIALCNHLHGMDLLSLGMELQEQVQVPGQGQQYHQQLQQQQQQQQLSSSLMYMAQQSFHTARNYYRLALSENCNIDDGSINDNSVPIYVFDKFTYPAIFNNMSHVCKSLDGYGYNSSNGEAYGYDTLLLKSIYWLRVVVADDSSNSNSVSISTRSSSSSNEASNSSSMNSNSNSNSSDSASTTTPMMPMAVTADGLIDDHPQQQRNNTGSSSSSSSSYFYDDNDADIIDAFMENVFYLIGVSDNVVPASAA</sequence>
<dbReference type="EMBL" id="KV784394">
    <property type="protein sequence ID" value="OEU06923.1"/>
    <property type="molecule type" value="Genomic_DNA"/>
</dbReference>
<dbReference type="AlphaFoldDB" id="A0A1E7EMX2"/>
<feature type="region of interest" description="Disordered" evidence="1">
    <location>
        <begin position="391"/>
        <end position="431"/>
    </location>
</feature>